<dbReference type="GO" id="GO:0004497">
    <property type="term" value="F:monooxygenase activity"/>
    <property type="evidence" value="ECO:0007669"/>
    <property type="project" value="UniProtKB-KW"/>
</dbReference>
<gene>
    <name evidence="14" type="ORF">SERLADRAFT_454489</name>
</gene>
<dbReference type="HOGENOM" id="CLU_001570_5_11_1"/>
<dbReference type="EMBL" id="GL945428">
    <property type="protein sequence ID" value="EGO30169.1"/>
    <property type="molecule type" value="Genomic_DNA"/>
</dbReference>
<sequence>MDNVLNRVSVSIGALELRSIRTLDVTVVSLTVWALFRFIKATRAQGVTTTRLRGPPNESLVFGNGRVLDKSPDSGQIYEDWAEEYGVAYRVPSTLGKSRIVLCDPKAISHYYPRETSVYILTPVSRIAIEILAGKGLLWSHGESHKRQRKSLTLGFSNTAIRKLTSVFFDSAYKAKTAWDAILESNPGGSTVIDVQNWIDTIGIAGFSHDFGSLEGKRSAVVDAFEELNSAKPSTLSTFFFLLAPMFPWLIKLPNSRGMIVRKLNRAIGEISKVLLEHSRQDMQGGASESDQDKSIIGLLIKSEDENSALHVTPEEVMAQMKLLLIAGYETTSSTSTLNLFDYSCLNMIIYQVSLTWALIELSYNKEAQRRLREELQQFSTDDPNWEQLNNGLPYLDGVVHETLRLHPPISQSTRLVAEDDVIPLSVPVQTASGEVVDHLTIAKGTILTIPIRCVNRSVDFWGPDAKEFNPDRWLDDGGISGKAKDLQGHRHLLTFADGPRTCLGKGFALTEFKAVLSVLIRSFAFELRDGPDTKIERAKGLSPRPRVAGEQGCRVPLLVRQVE</sequence>
<evidence type="ECO:0000256" key="7">
    <source>
        <dbReference type="ARBA" id="ARBA00022723"/>
    </source>
</evidence>
<evidence type="ECO:0000256" key="1">
    <source>
        <dbReference type="ARBA" id="ARBA00001971"/>
    </source>
</evidence>
<dbReference type="InterPro" id="IPR002403">
    <property type="entry name" value="Cyt_P450_E_grp-IV"/>
</dbReference>
<keyword evidence="6" id="KW-0812">Transmembrane</keyword>
<keyword evidence="12" id="KW-0472">Membrane</keyword>
<dbReference type="Gene3D" id="1.10.630.10">
    <property type="entry name" value="Cytochrome P450"/>
    <property type="match status" value="1"/>
</dbReference>
<evidence type="ECO:0000256" key="2">
    <source>
        <dbReference type="ARBA" id="ARBA00004370"/>
    </source>
</evidence>
<comment type="similarity">
    <text evidence="4">Belongs to the cytochrome P450 family.</text>
</comment>
<evidence type="ECO:0000256" key="10">
    <source>
        <dbReference type="ARBA" id="ARBA00023004"/>
    </source>
</evidence>
<keyword evidence="9" id="KW-0560">Oxidoreductase</keyword>
<protein>
    <recommendedName>
        <fullName evidence="15">Cytochrome P450</fullName>
    </recommendedName>
</protein>
<evidence type="ECO:0000256" key="4">
    <source>
        <dbReference type="ARBA" id="ARBA00010617"/>
    </source>
</evidence>
<evidence type="ECO:0000256" key="3">
    <source>
        <dbReference type="ARBA" id="ARBA00004721"/>
    </source>
</evidence>
<reference evidence="14" key="1">
    <citation type="submission" date="2011-04" db="EMBL/GenBank/DDBJ databases">
        <title>Evolution of plant cell wall degrading machinery underlies the functional diversity of forest fungi.</title>
        <authorList>
            <consortium name="US DOE Joint Genome Institute (JGI-PGF)"/>
            <person name="Eastwood D.C."/>
            <person name="Floudas D."/>
            <person name="Binder M."/>
            <person name="Majcherczyk A."/>
            <person name="Schneider P."/>
            <person name="Aerts A."/>
            <person name="Asiegbu F.O."/>
            <person name="Baker S.E."/>
            <person name="Barry K."/>
            <person name="Bendiksby M."/>
            <person name="Blumentritt M."/>
            <person name="Coutinho P.M."/>
            <person name="Cullen D."/>
            <person name="Cullen D."/>
            <person name="Gathman A."/>
            <person name="Goodell B."/>
            <person name="Henrissat B."/>
            <person name="Ihrmark K."/>
            <person name="Kauserud H."/>
            <person name="Kohler A."/>
            <person name="LaButti K."/>
            <person name="Lapidus A."/>
            <person name="Lavin J.L."/>
            <person name="Lee Y.-H."/>
            <person name="Lindquist E."/>
            <person name="Lilly W."/>
            <person name="Lucas S."/>
            <person name="Morin E."/>
            <person name="Murat C."/>
            <person name="Oguiza J.A."/>
            <person name="Park J."/>
            <person name="Pisabarro A.G."/>
            <person name="Riley R."/>
            <person name="Rosling A."/>
            <person name="Salamov A."/>
            <person name="Schmidt O."/>
            <person name="Schmutz J."/>
            <person name="Skrede I."/>
            <person name="Stenlid J."/>
            <person name="Wiebenga A."/>
            <person name="Xie X."/>
            <person name="Kues U."/>
            <person name="Hibbett D.S."/>
            <person name="Hoffmeister D."/>
            <person name="Hogberg N."/>
            <person name="Martin F."/>
            <person name="Grigoriev I.V."/>
            <person name="Watkinson S.C."/>
        </authorList>
    </citation>
    <scope>NUCLEOTIDE SEQUENCE</scope>
    <source>
        <strain evidence="14">S7.9</strain>
    </source>
</reference>
<keyword evidence="7 13" id="KW-0479">Metal-binding</keyword>
<evidence type="ECO:0000256" key="11">
    <source>
        <dbReference type="ARBA" id="ARBA00023033"/>
    </source>
</evidence>
<dbReference type="SUPFAM" id="SSF48264">
    <property type="entry name" value="Cytochrome P450"/>
    <property type="match status" value="1"/>
</dbReference>
<dbReference type="InterPro" id="IPR050121">
    <property type="entry name" value="Cytochrome_P450_monoxygenase"/>
</dbReference>
<dbReference type="GO" id="GO:0020037">
    <property type="term" value="F:heme binding"/>
    <property type="evidence" value="ECO:0007669"/>
    <property type="project" value="InterPro"/>
</dbReference>
<dbReference type="GO" id="GO:0016020">
    <property type="term" value="C:membrane"/>
    <property type="evidence" value="ECO:0007669"/>
    <property type="project" value="UniProtKB-SubCell"/>
</dbReference>
<feature type="binding site" description="axial binding residue" evidence="13">
    <location>
        <position position="503"/>
    </location>
    <ligand>
        <name>heme</name>
        <dbReference type="ChEBI" id="CHEBI:30413"/>
    </ligand>
    <ligandPart>
        <name>Fe</name>
        <dbReference type="ChEBI" id="CHEBI:18248"/>
    </ligandPart>
</feature>
<evidence type="ECO:0000256" key="12">
    <source>
        <dbReference type="ARBA" id="ARBA00023136"/>
    </source>
</evidence>
<dbReference type="PRINTS" id="PR00385">
    <property type="entry name" value="P450"/>
</dbReference>
<dbReference type="InterPro" id="IPR036396">
    <property type="entry name" value="Cyt_P450_sf"/>
</dbReference>
<dbReference type="Pfam" id="PF00067">
    <property type="entry name" value="p450"/>
    <property type="match status" value="2"/>
</dbReference>
<comment type="pathway">
    <text evidence="3">Secondary metabolite biosynthesis; terpenoid biosynthesis.</text>
</comment>
<dbReference type="GeneID" id="18817033"/>
<keyword evidence="5 13" id="KW-0349">Heme</keyword>
<dbReference type="PRINTS" id="PR00465">
    <property type="entry name" value="EP450IV"/>
</dbReference>
<dbReference type="PANTHER" id="PTHR24305">
    <property type="entry name" value="CYTOCHROME P450"/>
    <property type="match status" value="1"/>
</dbReference>
<dbReference type="RefSeq" id="XP_007312053.1">
    <property type="nucleotide sequence ID" value="XM_007311991.1"/>
</dbReference>
<name>F8ND85_SERL9</name>
<dbReference type="KEGG" id="sla:SERLADRAFT_454489"/>
<dbReference type="Proteomes" id="UP000008064">
    <property type="component" value="Unassembled WGS sequence"/>
</dbReference>
<keyword evidence="11" id="KW-0503">Monooxygenase</keyword>
<dbReference type="GO" id="GO:0016705">
    <property type="term" value="F:oxidoreductase activity, acting on paired donors, with incorporation or reduction of molecular oxygen"/>
    <property type="evidence" value="ECO:0007669"/>
    <property type="project" value="InterPro"/>
</dbReference>
<dbReference type="OrthoDB" id="1470350at2759"/>
<keyword evidence="10 13" id="KW-0408">Iron</keyword>
<comment type="subcellular location">
    <subcellularLocation>
        <location evidence="2">Membrane</location>
    </subcellularLocation>
</comment>
<evidence type="ECO:0000256" key="6">
    <source>
        <dbReference type="ARBA" id="ARBA00022692"/>
    </source>
</evidence>
<evidence type="ECO:0000313" key="14">
    <source>
        <dbReference type="EMBL" id="EGO30169.1"/>
    </source>
</evidence>
<evidence type="ECO:0008006" key="15">
    <source>
        <dbReference type="Google" id="ProtNLM"/>
    </source>
</evidence>
<evidence type="ECO:0000256" key="13">
    <source>
        <dbReference type="PIRSR" id="PIRSR602403-1"/>
    </source>
</evidence>
<dbReference type="AlphaFoldDB" id="F8ND85"/>
<evidence type="ECO:0000256" key="9">
    <source>
        <dbReference type="ARBA" id="ARBA00023002"/>
    </source>
</evidence>
<accession>F8ND85</accession>
<comment type="cofactor">
    <cofactor evidence="1 13">
        <name>heme</name>
        <dbReference type="ChEBI" id="CHEBI:30413"/>
    </cofactor>
</comment>
<organism>
    <name type="scientific">Serpula lacrymans var. lacrymans (strain S7.9)</name>
    <name type="common">Dry rot fungus</name>
    <dbReference type="NCBI Taxonomy" id="578457"/>
    <lineage>
        <taxon>Eukaryota</taxon>
        <taxon>Fungi</taxon>
        <taxon>Dikarya</taxon>
        <taxon>Basidiomycota</taxon>
        <taxon>Agaricomycotina</taxon>
        <taxon>Agaricomycetes</taxon>
        <taxon>Agaricomycetidae</taxon>
        <taxon>Boletales</taxon>
        <taxon>Coniophorineae</taxon>
        <taxon>Serpulaceae</taxon>
        <taxon>Serpula</taxon>
    </lineage>
</organism>
<dbReference type="InterPro" id="IPR001128">
    <property type="entry name" value="Cyt_P450"/>
</dbReference>
<evidence type="ECO:0000256" key="8">
    <source>
        <dbReference type="ARBA" id="ARBA00022989"/>
    </source>
</evidence>
<proteinExistence type="inferred from homology"/>
<evidence type="ECO:0000256" key="5">
    <source>
        <dbReference type="ARBA" id="ARBA00022617"/>
    </source>
</evidence>
<keyword evidence="8" id="KW-1133">Transmembrane helix</keyword>
<dbReference type="PANTHER" id="PTHR24305:SF166">
    <property type="entry name" value="CYTOCHROME P450 12A4, MITOCHONDRIAL-RELATED"/>
    <property type="match status" value="1"/>
</dbReference>
<dbReference type="GO" id="GO:0005506">
    <property type="term" value="F:iron ion binding"/>
    <property type="evidence" value="ECO:0007669"/>
    <property type="project" value="InterPro"/>
</dbReference>